<evidence type="ECO:0008006" key="4">
    <source>
        <dbReference type="Google" id="ProtNLM"/>
    </source>
</evidence>
<keyword evidence="1" id="KW-0233">DNA recombination</keyword>
<sequence length="718" mass="81077">MTVSTVATTTLSAAGAPGIGSWPGPRTVVLTDRPLVGGTDPARLSCFADDWWDLNPAVFEHHQRSASLNFALIPAALRQDAKLYIWFLINRGRALRGGQESRLSIQSIRTLFTCYLRFVLQWFADHGVTRLNQVSPDLLWDYLRSLEVENVPYDRRYRLINEVRRLWQHRDVLPEHMQLPQAPPWGGEDSRDLLGRTRGDRENRTRRIGEETMQMLLAWAMRFVEDFSDDVLAAWSDHQRWLARGAHLRPRRDARASRHEPGALAPKIRTYLEDLRRSGGSLPGYRDEGGQLQIRWGHLSLMFDCASSLEHTTTGALIQNSGLPIGETTWLPTPITGMLDGRPWRDPGIEYKQAHMFARLLSTACFVVVSYLSGARVGEVLNLRRGCVRHDKGTGLWLMDGLYFKGAEDEHGNKIPEGQLRPDPWVIIEPVVKAVSVLERLHTSPLLFPNHLKPHLTRQANSLRQGQARSDRVMATDLAAFVEWINAECSRLGRRDAIPDDGKPLAPIRLRRTLAWFIRRRPRGLIAASIQYGHAHVRMTQGYAGSYASGFPDEYAFEDYLFRLDTLAEDEKSLVDGERVSGPAADNYRFRVSAANKEFAGRVIIGERRVRDLLGNPLLQIHHGEGMTCVFNPVTAACQIRGSADDSMVTPDIDDCRPKCPNIARTDRDIAWIEQRAAEIEDIVADPLAPPIRHARERSELDRLLKIIAGHETDGACR</sequence>
<organism evidence="2 3">
    <name type="scientific">Catenulispora pinistramenti</name>
    <dbReference type="NCBI Taxonomy" id="2705254"/>
    <lineage>
        <taxon>Bacteria</taxon>
        <taxon>Bacillati</taxon>
        <taxon>Actinomycetota</taxon>
        <taxon>Actinomycetes</taxon>
        <taxon>Catenulisporales</taxon>
        <taxon>Catenulisporaceae</taxon>
        <taxon>Catenulispora</taxon>
    </lineage>
</organism>
<dbReference type="InterPro" id="IPR013762">
    <property type="entry name" value="Integrase-like_cat_sf"/>
</dbReference>
<keyword evidence="3" id="KW-1185">Reference proteome</keyword>
<comment type="caution">
    <text evidence="2">The sequence shown here is derived from an EMBL/GenBank/DDBJ whole genome shotgun (WGS) entry which is preliminary data.</text>
</comment>
<accession>A0ABS5KI02</accession>
<dbReference type="InterPro" id="IPR011010">
    <property type="entry name" value="DNA_brk_join_enz"/>
</dbReference>
<dbReference type="Proteomes" id="UP000730482">
    <property type="component" value="Unassembled WGS sequence"/>
</dbReference>
<dbReference type="EMBL" id="JAAFYZ010000003">
    <property type="protein sequence ID" value="MBS2545530.1"/>
    <property type="molecule type" value="Genomic_DNA"/>
</dbReference>
<dbReference type="Gene3D" id="1.10.443.10">
    <property type="entry name" value="Intergrase catalytic core"/>
    <property type="match status" value="1"/>
</dbReference>
<proteinExistence type="predicted"/>
<evidence type="ECO:0000313" key="3">
    <source>
        <dbReference type="Proteomes" id="UP000730482"/>
    </source>
</evidence>
<evidence type="ECO:0000256" key="1">
    <source>
        <dbReference type="ARBA" id="ARBA00023172"/>
    </source>
</evidence>
<evidence type="ECO:0000313" key="2">
    <source>
        <dbReference type="EMBL" id="MBS2545530.1"/>
    </source>
</evidence>
<reference evidence="2 3" key="1">
    <citation type="submission" date="2020-02" db="EMBL/GenBank/DDBJ databases">
        <title>Acidophilic actinobacteria isolated from forest soil.</title>
        <authorList>
            <person name="Golinska P."/>
        </authorList>
    </citation>
    <scope>NUCLEOTIDE SEQUENCE [LARGE SCALE GENOMIC DNA]</scope>
    <source>
        <strain evidence="2 3">NL8</strain>
    </source>
</reference>
<dbReference type="RefSeq" id="WP_212007194.1">
    <property type="nucleotide sequence ID" value="NZ_JAAFYZ010000003.1"/>
</dbReference>
<gene>
    <name evidence="2" type="ORF">KGQ19_01470</name>
</gene>
<dbReference type="SUPFAM" id="SSF56349">
    <property type="entry name" value="DNA breaking-rejoining enzymes"/>
    <property type="match status" value="1"/>
</dbReference>
<protein>
    <recommendedName>
        <fullName evidence="4">Integrase</fullName>
    </recommendedName>
</protein>
<name>A0ABS5KI02_9ACTN</name>